<organism evidence="2 3">
    <name type="scientific">Amycolatopsis pigmentata</name>
    <dbReference type="NCBI Taxonomy" id="450801"/>
    <lineage>
        <taxon>Bacteria</taxon>
        <taxon>Bacillati</taxon>
        <taxon>Actinomycetota</taxon>
        <taxon>Actinomycetes</taxon>
        <taxon>Pseudonocardiales</taxon>
        <taxon>Pseudonocardiaceae</taxon>
        <taxon>Amycolatopsis</taxon>
    </lineage>
</organism>
<evidence type="ECO:0000256" key="1">
    <source>
        <dbReference type="SAM" id="MobiDB-lite"/>
    </source>
</evidence>
<proteinExistence type="predicted"/>
<comment type="caution">
    <text evidence="2">The sequence shown here is derived from an EMBL/GenBank/DDBJ whole genome shotgun (WGS) entry which is preliminary data.</text>
</comment>
<dbReference type="RefSeq" id="WP_378263048.1">
    <property type="nucleotide sequence ID" value="NZ_JBHUKR010000006.1"/>
</dbReference>
<accession>A0ABW5FP30</accession>
<evidence type="ECO:0000313" key="3">
    <source>
        <dbReference type="Proteomes" id="UP001597417"/>
    </source>
</evidence>
<reference evidence="3" key="1">
    <citation type="journal article" date="2019" name="Int. J. Syst. Evol. Microbiol.">
        <title>The Global Catalogue of Microorganisms (GCM) 10K type strain sequencing project: providing services to taxonomists for standard genome sequencing and annotation.</title>
        <authorList>
            <consortium name="The Broad Institute Genomics Platform"/>
            <consortium name="The Broad Institute Genome Sequencing Center for Infectious Disease"/>
            <person name="Wu L."/>
            <person name="Ma J."/>
        </authorList>
    </citation>
    <scope>NUCLEOTIDE SEQUENCE [LARGE SCALE GENOMIC DNA]</scope>
    <source>
        <strain evidence="3">CGMCC 4.7645</strain>
    </source>
</reference>
<sequence>MVEMVEPIDRGRLADTGISRNKSECVSRGTKPGTGAGGFVRQAGEGGAAMRDNNW</sequence>
<evidence type="ECO:0000313" key="2">
    <source>
        <dbReference type="EMBL" id="MFD2416344.1"/>
    </source>
</evidence>
<name>A0ABW5FP30_9PSEU</name>
<protein>
    <submittedName>
        <fullName evidence="2">Uncharacterized protein</fullName>
    </submittedName>
</protein>
<feature type="region of interest" description="Disordered" evidence="1">
    <location>
        <begin position="1"/>
        <end position="55"/>
    </location>
</feature>
<dbReference type="EMBL" id="JBHUKR010000006">
    <property type="protein sequence ID" value="MFD2416344.1"/>
    <property type="molecule type" value="Genomic_DNA"/>
</dbReference>
<dbReference type="Proteomes" id="UP001597417">
    <property type="component" value="Unassembled WGS sequence"/>
</dbReference>
<gene>
    <name evidence="2" type="ORF">ACFSXZ_08375</name>
</gene>
<keyword evidence="3" id="KW-1185">Reference proteome</keyword>